<feature type="compositionally biased region" description="Basic and acidic residues" evidence="1">
    <location>
        <begin position="113"/>
        <end position="128"/>
    </location>
</feature>
<organism evidence="2 3">
    <name type="scientific">Odynerus spinipes</name>
    <dbReference type="NCBI Taxonomy" id="1348599"/>
    <lineage>
        <taxon>Eukaryota</taxon>
        <taxon>Metazoa</taxon>
        <taxon>Ecdysozoa</taxon>
        <taxon>Arthropoda</taxon>
        <taxon>Hexapoda</taxon>
        <taxon>Insecta</taxon>
        <taxon>Pterygota</taxon>
        <taxon>Neoptera</taxon>
        <taxon>Endopterygota</taxon>
        <taxon>Hymenoptera</taxon>
        <taxon>Apocrita</taxon>
        <taxon>Aculeata</taxon>
        <taxon>Vespoidea</taxon>
        <taxon>Vespidae</taxon>
        <taxon>Eumeninae</taxon>
        <taxon>Odynerus</taxon>
    </lineage>
</organism>
<keyword evidence="3" id="KW-1185">Reference proteome</keyword>
<reference evidence="2" key="1">
    <citation type="submission" date="2021-08" db="EMBL/GenBank/DDBJ databases">
        <authorList>
            <person name="Misof B."/>
            <person name="Oliver O."/>
            <person name="Podsiadlowski L."/>
            <person name="Donath A."/>
            <person name="Peters R."/>
            <person name="Mayer C."/>
            <person name="Rust J."/>
            <person name="Gunkel S."/>
            <person name="Lesny P."/>
            <person name="Martin S."/>
            <person name="Oeyen J.P."/>
            <person name="Petersen M."/>
            <person name="Panagiotis P."/>
            <person name="Wilbrandt J."/>
            <person name="Tanja T."/>
        </authorList>
    </citation>
    <scope>NUCLEOTIDE SEQUENCE</scope>
    <source>
        <strain evidence="2">GBR_01_08_01A</strain>
        <tissue evidence="2">Thorax + abdomen</tissue>
    </source>
</reference>
<evidence type="ECO:0000256" key="1">
    <source>
        <dbReference type="SAM" id="MobiDB-lite"/>
    </source>
</evidence>
<sequence>MSFKRQIFVNPEDAPKIPESFLITHDCTQYRIFSSNDKVNCFLGKQEGHTASQCAKLTKNITPNTNEDKETDNPHHELMISSDITIEPEVNLTENPDYSMNKRPLSISSSSHLENEDNHKTPTPEPDHTNFILNDNFIKISTRKKPKRSILTSRAIGKLEEMLKPAKSIIDDPTKHFVLNYTQFKSFLENTYNIDNPIDISREYSNDT</sequence>
<protein>
    <submittedName>
        <fullName evidence="2">Uncharacterized protein</fullName>
    </submittedName>
</protein>
<evidence type="ECO:0000313" key="3">
    <source>
        <dbReference type="Proteomes" id="UP001258017"/>
    </source>
</evidence>
<name>A0AAD9VKZ1_9HYME</name>
<reference evidence="2" key="2">
    <citation type="journal article" date="2023" name="Commun. Biol.">
        <title>Intrasexual cuticular hydrocarbon dimorphism in a wasp sheds light on hydrocarbon biosynthesis genes in Hymenoptera.</title>
        <authorList>
            <person name="Moris V.C."/>
            <person name="Podsiadlowski L."/>
            <person name="Martin S."/>
            <person name="Oeyen J.P."/>
            <person name="Donath A."/>
            <person name="Petersen M."/>
            <person name="Wilbrandt J."/>
            <person name="Misof B."/>
            <person name="Liedtke D."/>
            <person name="Thamm M."/>
            <person name="Scheiner R."/>
            <person name="Schmitt T."/>
            <person name="Niehuis O."/>
        </authorList>
    </citation>
    <scope>NUCLEOTIDE SEQUENCE</scope>
    <source>
        <strain evidence="2">GBR_01_08_01A</strain>
    </source>
</reference>
<dbReference type="Proteomes" id="UP001258017">
    <property type="component" value="Unassembled WGS sequence"/>
</dbReference>
<accession>A0AAD9VKZ1</accession>
<proteinExistence type="predicted"/>
<feature type="region of interest" description="Disordered" evidence="1">
    <location>
        <begin position="93"/>
        <end position="130"/>
    </location>
</feature>
<evidence type="ECO:0000313" key="2">
    <source>
        <dbReference type="EMBL" id="KAK2578611.1"/>
    </source>
</evidence>
<dbReference type="EMBL" id="JAIFRP010000215">
    <property type="protein sequence ID" value="KAK2578611.1"/>
    <property type="molecule type" value="Genomic_DNA"/>
</dbReference>
<dbReference type="AlphaFoldDB" id="A0AAD9VKZ1"/>
<gene>
    <name evidence="2" type="ORF">KPH14_001265</name>
</gene>
<comment type="caution">
    <text evidence="2">The sequence shown here is derived from an EMBL/GenBank/DDBJ whole genome shotgun (WGS) entry which is preliminary data.</text>
</comment>